<evidence type="ECO:0000256" key="6">
    <source>
        <dbReference type="SAM" id="MobiDB-lite"/>
    </source>
</evidence>
<evidence type="ECO:0000313" key="8">
    <source>
        <dbReference type="EMBL" id="QGZ93601.1"/>
    </source>
</evidence>
<sequence>MAAIPPVSTETQSDAGGSRTRLSDNYDTFLILLTAQLQNQDPLAPMDSTQFTQQLVQFSQVEQQIRTNEQLEGLVGQYQAASAGAALSYLGKDAIIEADETYLAGGEANWAYRMPETATDLTITVKDSSGRAVYETTTADRGAGEHLFTWDGKKTNGEIAADGVYTIGIEAENAAGTSITPTISVRETIMGVDFSGAAPVVITPSGTRSLDTIRSVLDVS</sequence>
<feature type="region of interest" description="Disordered" evidence="6">
    <location>
        <begin position="1"/>
        <end position="20"/>
    </location>
</feature>
<evidence type="ECO:0000256" key="2">
    <source>
        <dbReference type="ARBA" id="ARBA00016013"/>
    </source>
</evidence>
<evidence type="ECO:0000256" key="5">
    <source>
        <dbReference type="RuleBase" id="RU362076"/>
    </source>
</evidence>
<comment type="similarity">
    <text evidence="1 5">Belongs to the FlgD family.</text>
</comment>
<evidence type="ECO:0000256" key="4">
    <source>
        <dbReference type="ARBA" id="ARBA00024746"/>
    </source>
</evidence>
<dbReference type="Proteomes" id="UP000431269">
    <property type="component" value="Chromosome"/>
</dbReference>
<comment type="function">
    <text evidence="4 5">Required for flagellar hook formation. May act as a scaffolding protein.</text>
</comment>
<dbReference type="InterPro" id="IPR005648">
    <property type="entry name" value="FlgD"/>
</dbReference>
<gene>
    <name evidence="8" type="primary">flgD</name>
    <name evidence="8" type="ORF">DSM104635_00413</name>
</gene>
<dbReference type="GO" id="GO:0044781">
    <property type="term" value="P:bacterial-type flagellum organization"/>
    <property type="evidence" value="ECO:0007669"/>
    <property type="project" value="UniProtKB-UniRule"/>
</dbReference>
<dbReference type="InterPro" id="IPR025965">
    <property type="entry name" value="FlgD/Vpr_Ig-like"/>
</dbReference>
<dbReference type="Pfam" id="PF13860">
    <property type="entry name" value="FlgD_ig"/>
    <property type="match status" value="1"/>
</dbReference>
<dbReference type="Gene3D" id="2.30.30.910">
    <property type="match status" value="1"/>
</dbReference>
<dbReference type="Pfam" id="PF03963">
    <property type="entry name" value="FlgD"/>
    <property type="match status" value="1"/>
</dbReference>
<evidence type="ECO:0000313" key="9">
    <source>
        <dbReference type="Proteomes" id="UP000431269"/>
    </source>
</evidence>
<dbReference type="Gene3D" id="2.60.40.4070">
    <property type="match status" value="1"/>
</dbReference>
<reference evidence="9" key="1">
    <citation type="submission" date="2019-12" db="EMBL/GenBank/DDBJ databases">
        <title>Complete genome of Terracaulis silvestris 0127_4.</title>
        <authorList>
            <person name="Vieira S."/>
            <person name="Riedel T."/>
            <person name="Sproer C."/>
            <person name="Pascual J."/>
            <person name="Boedeker C."/>
            <person name="Overmann J."/>
        </authorList>
    </citation>
    <scope>NUCLEOTIDE SEQUENCE [LARGE SCALE GENOMIC DNA]</scope>
    <source>
        <strain evidence="9">0127_4</strain>
    </source>
</reference>
<proteinExistence type="inferred from homology"/>
<name>A0A6I6MIM9_9CAUL</name>
<dbReference type="EMBL" id="CP047045">
    <property type="protein sequence ID" value="QGZ93601.1"/>
    <property type="molecule type" value="Genomic_DNA"/>
</dbReference>
<accession>A0A6I6MIM9</accession>
<feature type="domain" description="FlgD/Vpr Ig-like" evidence="7">
    <location>
        <begin position="105"/>
        <end position="174"/>
    </location>
</feature>
<protein>
    <recommendedName>
        <fullName evidence="2 5">Basal-body rod modification protein FlgD</fullName>
    </recommendedName>
</protein>
<organism evidence="8 9">
    <name type="scientific">Terricaulis silvestris</name>
    <dbReference type="NCBI Taxonomy" id="2686094"/>
    <lineage>
        <taxon>Bacteria</taxon>
        <taxon>Pseudomonadati</taxon>
        <taxon>Pseudomonadota</taxon>
        <taxon>Alphaproteobacteria</taxon>
        <taxon>Caulobacterales</taxon>
        <taxon>Caulobacteraceae</taxon>
        <taxon>Terricaulis</taxon>
    </lineage>
</organism>
<keyword evidence="9" id="KW-1185">Reference proteome</keyword>
<keyword evidence="3 5" id="KW-1005">Bacterial flagellum biogenesis</keyword>
<evidence type="ECO:0000256" key="3">
    <source>
        <dbReference type="ARBA" id="ARBA00022795"/>
    </source>
</evidence>
<dbReference type="AlphaFoldDB" id="A0A6I6MIM9"/>
<dbReference type="KEGG" id="tsv:DSM104635_00413"/>
<dbReference type="RefSeq" id="WP_158764599.1">
    <property type="nucleotide sequence ID" value="NZ_CP047045.1"/>
</dbReference>
<evidence type="ECO:0000259" key="7">
    <source>
        <dbReference type="Pfam" id="PF13860"/>
    </source>
</evidence>
<evidence type="ECO:0000256" key="1">
    <source>
        <dbReference type="ARBA" id="ARBA00010577"/>
    </source>
</evidence>